<dbReference type="InterPro" id="IPR012972">
    <property type="entry name" value="NLE"/>
</dbReference>
<evidence type="ECO:0000256" key="5">
    <source>
        <dbReference type="ARBA" id="ARBA00023242"/>
    </source>
</evidence>
<sequence>MNKKTVTNMASQIQVKFITTQEQYAIPDFPLSIDSKIECKSLNIIVNKILNDKLSEDNQDALNVDFDFLVNGELLRTPLDVHLSQKNEPNEKVVVIEYMEATPSPEPMDCLIHDDWVSAIHFKKSWIITGCYDNSVHIWTSKGKHKIGISGHTGPVKAIKWISVSDDSATFVSGSQDQSIRVWDWDIKKGTTNCLQIGRGHERSVECLSVSPDLTRFATGGWDTMLKIWSSDPNFKPADVPVKKQKSEAKIMPPIMTLPGHKENISAVQFINNSDLLTSSWDHTIKHWDGEIGGIKTEIVGNKSFFNHDYSELNGSIITCSSDRHIRLYDLRSKEGSLVKGTYSSHKQWVTTVKWSKTDQYHFVSGGYDNQMKLWDSRSSKVPLFELTGHEDKVMCSDWTNPQLILSGGADNTVRIFKNKNVKSV</sequence>
<dbReference type="InterPro" id="IPR015943">
    <property type="entry name" value="WD40/YVTN_repeat-like_dom_sf"/>
</dbReference>
<feature type="repeat" description="WD" evidence="7">
    <location>
        <begin position="343"/>
        <end position="385"/>
    </location>
</feature>
<keyword evidence="5 6" id="KW-0539">Nucleus</keyword>
<dbReference type="PANTHER" id="PTHR19855:SF11">
    <property type="entry name" value="RIBOSOME BIOGENESIS PROTEIN WDR12"/>
    <property type="match status" value="1"/>
</dbReference>
<dbReference type="InterPro" id="IPR028599">
    <property type="entry name" value="WDR12/Ytm1"/>
</dbReference>
<feature type="repeat" description="WD" evidence="7">
    <location>
        <begin position="198"/>
        <end position="230"/>
    </location>
</feature>
<comment type="function">
    <text evidence="6">Required for maturation of ribosomal RNAs and formation of the large ribosomal subunit.</text>
</comment>
<dbReference type="GO" id="GO:0043021">
    <property type="term" value="F:ribonucleoprotein complex binding"/>
    <property type="evidence" value="ECO:0007669"/>
    <property type="project" value="UniProtKB-UniRule"/>
</dbReference>
<evidence type="ECO:0000313" key="9">
    <source>
        <dbReference type="EMBL" id="VVC42042.1"/>
    </source>
</evidence>
<dbReference type="PRINTS" id="PR00320">
    <property type="entry name" value="GPROTEINBRPT"/>
</dbReference>
<dbReference type="GO" id="GO:0000463">
    <property type="term" value="P:maturation of LSU-rRNA from tricistronic rRNA transcript (SSU-rRNA, 5.8S rRNA, LSU-rRNA)"/>
    <property type="evidence" value="ECO:0007669"/>
    <property type="project" value="UniProtKB-UniRule"/>
</dbReference>
<organism evidence="9 10">
    <name type="scientific">Cinara cedri</name>
    <dbReference type="NCBI Taxonomy" id="506608"/>
    <lineage>
        <taxon>Eukaryota</taxon>
        <taxon>Metazoa</taxon>
        <taxon>Ecdysozoa</taxon>
        <taxon>Arthropoda</taxon>
        <taxon>Hexapoda</taxon>
        <taxon>Insecta</taxon>
        <taxon>Pterygota</taxon>
        <taxon>Neoptera</taxon>
        <taxon>Paraneoptera</taxon>
        <taxon>Hemiptera</taxon>
        <taxon>Sternorrhyncha</taxon>
        <taxon>Aphidomorpha</taxon>
        <taxon>Aphidoidea</taxon>
        <taxon>Aphididae</taxon>
        <taxon>Lachninae</taxon>
        <taxon>Cinara</taxon>
    </lineage>
</organism>
<feature type="repeat" description="WD" evidence="7">
    <location>
        <begin position="258"/>
        <end position="289"/>
    </location>
</feature>
<dbReference type="CDD" id="cd00200">
    <property type="entry name" value="WD40"/>
    <property type="match status" value="1"/>
</dbReference>
<keyword evidence="4" id="KW-0677">Repeat</keyword>
<dbReference type="PROSITE" id="PS50294">
    <property type="entry name" value="WD_REPEATS_REGION"/>
    <property type="match status" value="5"/>
</dbReference>
<accession>A0A5E4NE27</accession>
<dbReference type="PROSITE" id="PS50082">
    <property type="entry name" value="WD_REPEATS_2"/>
    <property type="match status" value="5"/>
</dbReference>
<reference evidence="9 10" key="1">
    <citation type="submission" date="2019-08" db="EMBL/GenBank/DDBJ databases">
        <authorList>
            <person name="Alioto T."/>
            <person name="Alioto T."/>
            <person name="Gomez Garrido J."/>
        </authorList>
    </citation>
    <scope>NUCLEOTIDE SEQUENCE [LARGE SCALE GENOMIC DNA]</scope>
</reference>
<gene>
    <name evidence="9" type="ORF">CINCED_3A001818</name>
</gene>
<evidence type="ECO:0000256" key="2">
    <source>
        <dbReference type="ARBA" id="ARBA00022552"/>
    </source>
</evidence>
<dbReference type="SMART" id="SM00320">
    <property type="entry name" value="WD40"/>
    <property type="match status" value="7"/>
</dbReference>
<dbReference type="EMBL" id="CABPRJ010001934">
    <property type="protein sequence ID" value="VVC42042.1"/>
    <property type="molecule type" value="Genomic_DNA"/>
</dbReference>
<evidence type="ECO:0000259" key="8">
    <source>
        <dbReference type="Pfam" id="PF08154"/>
    </source>
</evidence>
<dbReference type="SUPFAM" id="SSF50978">
    <property type="entry name" value="WD40 repeat-like"/>
    <property type="match status" value="1"/>
</dbReference>
<comment type="similarity">
    <text evidence="6">Belongs to the WD repeat WDR12/YTM1 family.</text>
</comment>
<dbReference type="InterPro" id="IPR001680">
    <property type="entry name" value="WD40_rpt"/>
</dbReference>
<dbReference type="GO" id="GO:0030687">
    <property type="term" value="C:preribosome, large subunit precursor"/>
    <property type="evidence" value="ECO:0007669"/>
    <property type="project" value="UniProtKB-UniRule"/>
</dbReference>
<dbReference type="GO" id="GO:0005654">
    <property type="term" value="C:nucleoplasm"/>
    <property type="evidence" value="ECO:0007669"/>
    <property type="project" value="UniProtKB-SubCell"/>
</dbReference>
<dbReference type="AlphaFoldDB" id="A0A5E4NE27"/>
<protein>
    <recommendedName>
        <fullName evidence="6">Ribosome biogenesis protein WDR12 homolog</fullName>
    </recommendedName>
</protein>
<evidence type="ECO:0000256" key="7">
    <source>
        <dbReference type="PROSITE-ProRule" id="PRU00221"/>
    </source>
</evidence>
<evidence type="ECO:0000256" key="1">
    <source>
        <dbReference type="ARBA" id="ARBA00022517"/>
    </source>
</evidence>
<comment type="subcellular location">
    <subcellularLocation>
        <location evidence="6">Nucleus</location>
        <location evidence="6">Nucleolus</location>
    </subcellularLocation>
    <subcellularLocation>
        <location evidence="6">Nucleus</location>
        <location evidence="6">Nucleoplasm</location>
    </subcellularLocation>
</comment>
<evidence type="ECO:0000256" key="4">
    <source>
        <dbReference type="ARBA" id="ARBA00022737"/>
    </source>
</evidence>
<keyword evidence="10" id="KW-1185">Reference proteome</keyword>
<dbReference type="HAMAP" id="MF_03029">
    <property type="entry name" value="WDR12"/>
    <property type="match status" value="1"/>
</dbReference>
<evidence type="ECO:0000256" key="3">
    <source>
        <dbReference type="ARBA" id="ARBA00022574"/>
    </source>
</evidence>
<dbReference type="GO" id="GO:0000466">
    <property type="term" value="P:maturation of 5.8S rRNA from tricistronic rRNA transcript (SSU-rRNA, 5.8S rRNA, LSU-rRNA)"/>
    <property type="evidence" value="ECO:0007669"/>
    <property type="project" value="UniProtKB-UniRule"/>
</dbReference>
<evidence type="ECO:0000256" key="6">
    <source>
        <dbReference type="HAMAP-Rule" id="MF_03029"/>
    </source>
</evidence>
<keyword evidence="3 7" id="KW-0853">WD repeat</keyword>
<name>A0A5E4NE27_9HEMI</name>
<dbReference type="PANTHER" id="PTHR19855">
    <property type="entry name" value="WD40 REPEAT PROTEIN 12, 37"/>
    <property type="match status" value="1"/>
</dbReference>
<dbReference type="Proteomes" id="UP000325440">
    <property type="component" value="Unassembled WGS sequence"/>
</dbReference>
<feature type="repeat" description="WD" evidence="7">
    <location>
        <begin position="149"/>
        <end position="184"/>
    </location>
</feature>
<keyword evidence="2 6" id="KW-0698">rRNA processing</keyword>
<feature type="repeat" description="WD" evidence="7">
    <location>
        <begin position="387"/>
        <end position="425"/>
    </location>
</feature>
<dbReference type="OrthoDB" id="10251381at2759"/>
<dbReference type="InterPro" id="IPR036322">
    <property type="entry name" value="WD40_repeat_dom_sf"/>
</dbReference>
<dbReference type="Pfam" id="PF00400">
    <property type="entry name" value="WD40"/>
    <property type="match status" value="6"/>
</dbReference>
<evidence type="ECO:0000313" key="10">
    <source>
        <dbReference type="Proteomes" id="UP000325440"/>
    </source>
</evidence>
<feature type="domain" description="NLE" evidence="8">
    <location>
        <begin position="13"/>
        <end position="83"/>
    </location>
</feature>
<dbReference type="Pfam" id="PF08154">
    <property type="entry name" value="NLE"/>
    <property type="match status" value="1"/>
</dbReference>
<dbReference type="FunFam" id="2.130.10.10:FF:001898">
    <property type="entry name" value="Ribosome biogenesis protein WDR12 homolog"/>
    <property type="match status" value="1"/>
</dbReference>
<dbReference type="Gene3D" id="2.130.10.10">
    <property type="entry name" value="YVTN repeat-like/Quinoprotein amine dehydrogenase"/>
    <property type="match status" value="2"/>
</dbReference>
<keyword evidence="1 6" id="KW-0690">Ribosome biogenesis</keyword>
<dbReference type="InterPro" id="IPR020472">
    <property type="entry name" value="WD40_PAC1"/>
</dbReference>
<dbReference type="GO" id="GO:0005730">
    <property type="term" value="C:nucleolus"/>
    <property type="evidence" value="ECO:0007669"/>
    <property type="project" value="UniProtKB-SubCell"/>
</dbReference>
<proteinExistence type="inferred from homology"/>